<dbReference type="OrthoDB" id="7854263at2"/>
<reference evidence="1 2" key="1">
    <citation type="submission" date="2020-01" db="EMBL/GenBank/DDBJ databases">
        <title>Frigidibacter albus SP32T (=CGMCC 1.13995T).</title>
        <authorList>
            <person name="Liao X."/>
        </authorList>
    </citation>
    <scope>NUCLEOTIDE SEQUENCE [LARGE SCALE GENOMIC DNA]</scope>
    <source>
        <strain evidence="1 2">SP32</strain>
    </source>
</reference>
<gene>
    <name evidence="1" type="ORF">GS660_13505</name>
</gene>
<protein>
    <submittedName>
        <fullName evidence="1">Uncharacterized protein</fullName>
    </submittedName>
</protein>
<evidence type="ECO:0000313" key="1">
    <source>
        <dbReference type="EMBL" id="MZQ90105.1"/>
    </source>
</evidence>
<dbReference type="AlphaFoldDB" id="A0A6L8VIE7"/>
<accession>A0A6L8VIE7</accession>
<evidence type="ECO:0000313" key="2">
    <source>
        <dbReference type="Proteomes" id="UP000477083"/>
    </source>
</evidence>
<dbReference type="RefSeq" id="WP_161347386.1">
    <property type="nucleotide sequence ID" value="NZ_BMGW01000008.1"/>
</dbReference>
<comment type="caution">
    <text evidence="1">The sequence shown here is derived from an EMBL/GenBank/DDBJ whole genome shotgun (WGS) entry which is preliminary data.</text>
</comment>
<keyword evidence="2" id="KW-1185">Reference proteome</keyword>
<organism evidence="1 2">
    <name type="scientific">Frigidibacter albus</name>
    <dbReference type="NCBI Taxonomy" id="1465486"/>
    <lineage>
        <taxon>Bacteria</taxon>
        <taxon>Pseudomonadati</taxon>
        <taxon>Pseudomonadota</taxon>
        <taxon>Alphaproteobacteria</taxon>
        <taxon>Rhodobacterales</taxon>
        <taxon>Paracoccaceae</taxon>
        <taxon>Frigidibacter</taxon>
    </lineage>
</organism>
<sequence>MSILDAGQFVPVATGGLGHPGSTLAHSMVWFRDALYLGASAPAARGPEDLGRIHRLDPATGAWDEVFAAPVQALDEDAQARAVWLGGGGILRQRQPAEAMGRAFGICAMTVFQGASDAAHCLYAGTMSLWGGQVLRSEDGISFAPVMAPGNGDDSVMSIRGLTAFGGRLFALPSGTITAEGLDRERAPQAIVLVSDDPAGGVWTEACLPGFGDPANRGVVSLCAAQGHLYAGTSSPARGFQLWRTKAEGAAPYVWERVLTDGAFRYTHNLSTAAMAEFGGDLFIGTRIPGFGYDADSDVGPAACEMIRQRPDGRWDLIFGEPRFTPDGLKVPLSAMGPGLGDPYNSAIWSMAVQDGALYIGTQSWEPNDIAMNGGGAPLRGGFQLWASTDGEAWVPVLVDGNGSVTSTGVRALLASPVGLFLGTVNHSRLLQTQALLHGGGADLAEVSAGFDVWLA</sequence>
<proteinExistence type="predicted"/>
<dbReference type="EMBL" id="WWNR01000008">
    <property type="protein sequence ID" value="MZQ90105.1"/>
    <property type="molecule type" value="Genomic_DNA"/>
</dbReference>
<dbReference type="Proteomes" id="UP000477083">
    <property type="component" value="Unassembled WGS sequence"/>
</dbReference>
<name>A0A6L8VIE7_9RHOB</name>